<keyword evidence="2" id="KW-0479">Metal-binding</keyword>
<dbReference type="OrthoDB" id="2314329at2759"/>
<dbReference type="GO" id="GO:0071555">
    <property type="term" value="P:cell wall organization"/>
    <property type="evidence" value="ECO:0007669"/>
    <property type="project" value="UniProtKB-KW"/>
</dbReference>
<dbReference type="AlphaFoldDB" id="A0A813SL62"/>
<evidence type="ECO:0000313" key="9">
    <source>
        <dbReference type="Proteomes" id="UP000663852"/>
    </source>
</evidence>
<gene>
    <name evidence="8" type="ORF">EDS130_LOCUS4661</name>
</gene>
<keyword evidence="7" id="KW-0961">Cell wall biogenesis/degradation</keyword>
<protein>
    <recommendedName>
        <fullName evidence="10">D-Ala-D-Ala dipeptidase</fullName>
    </recommendedName>
</protein>
<evidence type="ECO:0000256" key="3">
    <source>
        <dbReference type="ARBA" id="ARBA00022801"/>
    </source>
</evidence>
<evidence type="ECO:0000256" key="5">
    <source>
        <dbReference type="ARBA" id="ARBA00022997"/>
    </source>
</evidence>
<organism evidence="8 9">
    <name type="scientific">Adineta ricciae</name>
    <name type="common">Rotifer</name>
    <dbReference type="NCBI Taxonomy" id="249248"/>
    <lineage>
        <taxon>Eukaryota</taxon>
        <taxon>Metazoa</taxon>
        <taxon>Spiralia</taxon>
        <taxon>Gnathifera</taxon>
        <taxon>Rotifera</taxon>
        <taxon>Eurotatoria</taxon>
        <taxon>Bdelloidea</taxon>
        <taxon>Adinetida</taxon>
        <taxon>Adinetidae</taxon>
        <taxon>Adineta</taxon>
    </lineage>
</organism>
<keyword evidence="5" id="KW-0224">Dipeptidase</keyword>
<accession>A0A813SL62</accession>
<evidence type="ECO:0000256" key="6">
    <source>
        <dbReference type="ARBA" id="ARBA00023049"/>
    </source>
</evidence>
<dbReference type="GO" id="GO:0006508">
    <property type="term" value="P:proteolysis"/>
    <property type="evidence" value="ECO:0007669"/>
    <property type="project" value="UniProtKB-KW"/>
</dbReference>
<dbReference type="Gene3D" id="2.60.40.150">
    <property type="entry name" value="C2 domain"/>
    <property type="match status" value="1"/>
</dbReference>
<evidence type="ECO:0000256" key="2">
    <source>
        <dbReference type="ARBA" id="ARBA00022723"/>
    </source>
</evidence>
<dbReference type="GO" id="GO:0008237">
    <property type="term" value="F:metallopeptidase activity"/>
    <property type="evidence" value="ECO:0007669"/>
    <property type="project" value="UniProtKB-KW"/>
</dbReference>
<dbReference type="GO" id="GO:0016805">
    <property type="term" value="F:dipeptidase activity"/>
    <property type="evidence" value="ECO:0007669"/>
    <property type="project" value="UniProtKB-KW"/>
</dbReference>
<comment type="caution">
    <text evidence="8">The sequence shown here is derived from an EMBL/GenBank/DDBJ whole genome shotgun (WGS) entry which is preliminary data.</text>
</comment>
<dbReference type="Proteomes" id="UP000663852">
    <property type="component" value="Unassembled WGS sequence"/>
</dbReference>
<proteinExistence type="inferred from homology"/>
<dbReference type="InterPro" id="IPR000755">
    <property type="entry name" value="A_A_dipeptidase"/>
</dbReference>
<keyword evidence="6" id="KW-0482">Metalloprotease</keyword>
<dbReference type="GO" id="GO:0046872">
    <property type="term" value="F:metal ion binding"/>
    <property type="evidence" value="ECO:0007669"/>
    <property type="project" value="UniProtKB-KW"/>
</dbReference>
<evidence type="ECO:0008006" key="10">
    <source>
        <dbReference type="Google" id="ProtNLM"/>
    </source>
</evidence>
<dbReference type="Gene3D" id="3.30.1380.10">
    <property type="match status" value="1"/>
</dbReference>
<dbReference type="CDD" id="cd14817">
    <property type="entry name" value="D-Ala-D-Ala_dipeptidase_VanX"/>
    <property type="match status" value="1"/>
</dbReference>
<dbReference type="SUPFAM" id="SSF55166">
    <property type="entry name" value="Hedgehog/DD-peptidase"/>
    <property type="match status" value="1"/>
</dbReference>
<dbReference type="PANTHER" id="PTHR43126">
    <property type="entry name" value="D-ALANYL-D-ALANINE DIPEPTIDASE"/>
    <property type="match status" value="1"/>
</dbReference>
<sequence length="697" mass="80240">MIPLIFILILISTILLFLALLIHSREYFKPPSSIYGKHRIKYTIPPSVNIVTRRLSSYRSSLSNESESDSTKINQTRSHSLANNLFVTRCTNRRRSSIIDSKQMAQIQFSLPLTADKLRRRSIAICHNLLDGKHSTLDSLIKTIASSKQYSPCLMSFSITYCKSSQLKLQFHSLTSLPLNIQQLTIKVKLSPDGKVKDLTMKNVLPDENVFARDSNEHSVLFSHVSPNKIHEKTLVMKFYGKDQAKKHVHLGQIGKIHFTGVGNIENENEMSFTHEIEHIKMSSIEVLVSLEQTNDHNLIVDIQRIKGLKVDQKNLAATCFFRIILLDRHRPLSTHETKYHRLNSSSFVFHDPLNLNILAFNSTHLDRLMLMIDLYSNANQTDEHRCIGRIKFGSSFLCSGSGTIHWQQFRERQAFSMWHTLIKQGLVHNQVYILILVNILKAIREEDQSLHWYFKHHLKMSSSSETLPSGFVYVHTVIPDIQVSLRYATEENFVGKIVDGYYSETVSIMTEAAALALKRAQELAKDKGYELVIYDSYRPQKSVNHFVRWSEDANDPQTKKTHYYPRVDKVNSFKLGYIAKKSGHTRGSTIDLTIIPIGERVKRPLTSIERTLKDNSTILFLDDGTVDMGSSFDLFDEASHTNSSLVNETQQQMRQMFKNIMEQAGFVNYSKEWWHYTLKNEPFPSTYFDFDVKSTY</sequence>
<keyword evidence="1" id="KW-0645">Protease</keyword>
<keyword evidence="4" id="KW-0862">Zinc</keyword>
<dbReference type="InterPro" id="IPR035892">
    <property type="entry name" value="C2_domain_sf"/>
</dbReference>
<evidence type="ECO:0000256" key="7">
    <source>
        <dbReference type="ARBA" id="ARBA00023316"/>
    </source>
</evidence>
<evidence type="ECO:0000313" key="8">
    <source>
        <dbReference type="EMBL" id="CAF0797222.1"/>
    </source>
</evidence>
<evidence type="ECO:0000256" key="4">
    <source>
        <dbReference type="ARBA" id="ARBA00022833"/>
    </source>
</evidence>
<name>A0A813SL62_ADIRI</name>
<dbReference type="PANTHER" id="PTHR43126:SF1">
    <property type="entry name" value="D-ALANYL-D-ALANINE DIPEPTIDASE"/>
    <property type="match status" value="1"/>
</dbReference>
<dbReference type="Pfam" id="PF01427">
    <property type="entry name" value="Peptidase_M15"/>
    <property type="match status" value="2"/>
</dbReference>
<dbReference type="EMBL" id="CAJNOJ010000012">
    <property type="protein sequence ID" value="CAF0797222.1"/>
    <property type="molecule type" value="Genomic_DNA"/>
</dbReference>
<evidence type="ECO:0000256" key="1">
    <source>
        <dbReference type="ARBA" id="ARBA00022670"/>
    </source>
</evidence>
<dbReference type="InterPro" id="IPR009045">
    <property type="entry name" value="Zn_M74/Hedgehog-like"/>
</dbReference>
<keyword evidence="3" id="KW-0378">Hydrolase</keyword>
<reference evidence="8" key="1">
    <citation type="submission" date="2021-02" db="EMBL/GenBank/DDBJ databases">
        <authorList>
            <person name="Nowell W R."/>
        </authorList>
    </citation>
    <scope>NUCLEOTIDE SEQUENCE</scope>
</reference>
<dbReference type="HAMAP" id="MF_01924">
    <property type="entry name" value="A_A_dipeptidase"/>
    <property type="match status" value="1"/>
</dbReference>